<protein>
    <submittedName>
        <fullName evidence="1">Uncharacterized protein</fullName>
    </submittedName>
</protein>
<gene>
    <name evidence="1" type="ORF">L2E82_35241</name>
</gene>
<reference evidence="2" key="1">
    <citation type="journal article" date="2022" name="Mol. Ecol. Resour.">
        <title>The genomes of chicory, endive, great burdock and yacon provide insights into Asteraceae palaeo-polyploidization history and plant inulin production.</title>
        <authorList>
            <person name="Fan W."/>
            <person name="Wang S."/>
            <person name="Wang H."/>
            <person name="Wang A."/>
            <person name="Jiang F."/>
            <person name="Liu H."/>
            <person name="Zhao H."/>
            <person name="Xu D."/>
            <person name="Zhang Y."/>
        </authorList>
    </citation>
    <scope>NUCLEOTIDE SEQUENCE [LARGE SCALE GENOMIC DNA]</scope>
    <source>
        <strain evidence="2">cv. Punajuju</strain>
    </source>
</reference>
<organism evidence="1 2">
    <name type="scientific">Cichorium intybus</name>
    <name type="common">Chicory</name>
    <dbReference type="NCBI Taxonomy" id="13427"/>
    <lineage>
        <taxon>Eukaryota</taxon>
        <taxon>Viridiplantae</taxon>
        <taxon>Streptophyta</taxon>
        <taxon>Embryophyta</taxon>
        <taxon>Tracheophyta</taxon>
        <taxon>Spermatophyta</taxon>
        <taxon>Magnoliopsida</taxon>
        <taxon>eudicotyledons</taxon>
        <taxon>Gunneridae</taxon>
        <taxon>Pentapetalae</taxon>
        <taxon>asterids</taxon>
        <taxon>campanulids</taxon>
        <taxon>Asterales</taxon>
        <taxon>Asteraceae</taxon>
        <taxon>Cichorioideae</taxon>
        <taxon>Cichorieae</taxon>
        <taxon>Cichoriinae</taxon>
        <taxon>Cichorium</taxon>
    </lineage>
</organism>
<dbReference type="Proteomes" id="UP001055811">
    <property type="component" value="Linkage Group LG06"/>
</dbReference>
<name>A0ACB9BNI0_CICIN</name>
<comment type="caution">
    <text evidence="1">The sequence shown here is derived from an EMBL/GenBank/DDBJ whole genome shotgun (WGS) entry which is preliminary data.</text>
</comment>
<evidence type="ECO:0000313" key="1">
    <source>
        <dbReference type="EMBL" id="KAI3723567.1"/>
    </source>
</evidence>
<sequence>MLRYEDELARKRMQVLNSNIDLKVVVLSDLHYHGSSYTYQGESEVENPWSPYLSPPSAPSAAAPVITVHAFPIRHSTLTPETLGSQHISQPPPFALRPPSVFIPITLTTIHYIPLQTIVVFSAIFFHLQQLQ</sequence>
<dbReference type="EMBL" id="CM042014">
    <property type="protein sequence ID" value="KAI3723567.1"/>
    <property type="molecule type" value="Genomic_DNA"/>
</dbReference>
<accession>A0ACB9BNI0</accession>
<keyword evidence="2" id="KW-1185">Reference proteome</keyword>
<reference evidence="1 2" key="2">
    <citation type="journal article" date="2022" name="Mol. Ecol. Resour.">
        <title>The genomes of chicory, endive, great burdock and yacon provide insights into Asteraceae paleo-polyploidization history and plant inulin production.</title>
        <authorList>
            <person name="Fan W."/>
            <person name="Wang S."/>
            <person name="Wang H."/>
            <person name="Wang A."/>
            <person name="Jiang F."/>
            <person name="Liu H."/>
            <person name="Zhao H."/>
            <person name="Xu D."/>
            <person name="Zhang Y."/>
        </authorList>
    </citation>
    <scope>NUCLEOTIDE SEQUENCE [LARGE SCALE GENOMIC DNA]</scope>
    <source>
        <strain evidence="2">cv. Punajuju</strain>
        <tissue evidence="1">Leaves</tissue>
    </source>
</reference>
<proteinExistence type="predicted"/>
<evidence type="ECO:0000313" key="2">
    <source>
        <dbReference type="Proteomes" id="UP001055811"/>
    </source>
</evidence>